<dbReference type="RefSeq" id="WP_179796537.1">
    <property type="nucleotide sequence ID" value="NZ_BAABHP010000001.1"/>
</dbReference>
<dbReference type="InterPro" id="IPR050109">
    <property type="entry name" value="HTH-type_TetR-like_transc_reg"/>
</dbReference>
<dbReference type="Pfam" id="PF00440">
    <property type="entry name" value="TetR_N"/>
    <property type="match status" value="1"/>
</dbReference>
<dbReference type="PRINTS" id="PR00455">
    <property type="entry name" value="HTHTETR"/>
</dbReference>
<reference evidence="6 7" key="1">
    <citation type="submission" date="2020-07" db="EMBL/GenBank/DDBJ databases">
        <title>Sequencing the genomes of 1000 actinobacteria strains.</title>
        <authorList>
            <person name="Klenk H.-P."/>
        </authorList>
    </citation>
    <scope>NUCLEOTIDE SEQUENCE [LARGE SCALE GENOMIC DNA]</scope>
    <source>
        <strain evidence="6 7">DSM 45772</strain>
    </source>
</reference>
<dbReference type="Gene3D" id="1.10.357.10">
    <property type="entry name" value="Tetracycline Repressor, domain 2"/>
    <property type="match status" value="1"/>
</dbReference>
<name>A0A7Y9E113_9PSEU</name>
<evidence type="ECO:0000256" key="4">
    <source>
        <dbReference type="PROSITE-ProRule" id="PRU00335"/>
    </source>
</evidence>
<dbReference type="PANTHER" id="PTHR30055">
    <property type="entry name" value="HTH-TYPE TRANSCRIPTIONAL REGULATOR RUTR"/>
    <property type="match status" value="1"/>
</dbReference>
<keyword evidence="7" id="KW-1185">Reference proteome</keyword>
<feature type="domain" description="HTH tetR-type" evidence="5">
    <location>
        <begin position="10"/>
        <end position="70"/>
    </location>
</feature>
<sequence>MAGLRERKKAETRQRIADVAAHLFATQGFDAVAMTDVARAADVSEQTVYNYFPAKQDLALDRADAIRQRLHDLVVDRPRGTSPAVALQVVVFEDIARARTDDLAEQRGQFFALCAGSPVVRRFGLEVRDGQVGALRDALAVTDPSLHPGLAHVHASALVAILQFVGDAIGAAVLRDTRPAADLEDTARVAIADLDAHFHQLVHREAHP</sequence>
<feature type="DNA-binding region" description="H-T-H motif" evidence="4">
    <location>
        <begin position="33"/>
        <end position="52"/>
    </location>
</feature>
<organism evidence="6 7">
    <name type="scientific">Actinomycetospora corticicola</name>
    <dbReference type="NCBI Taxonomy" id="663602"/>
    <lineage>
        <taxon>Bacteria</taxon>
        <taxon>Bacillati</taxon>
        <taxon>Actinomycetota</taxon>
        <taxon>Actinomycetes</taxon>
        <taxon>Pseudonocardiales</taxon>
        <taxon>Pseudonocardiaceae</taxon>
        <taxon>Actinomycetospora</taxon>
    </lineage>
</organism>
<dbReference type="AlphaFoldDB" id="A0A7Y9E113"/>
<dbReference type="SUPFAM" id="SSF46689">
    <property type="entry name" value="Homeodomain-like"/>
    <property type="match status" value="1"/>
</dbReference>
<proteinExistence type="predicted"/>
<dbReference type="GO" id="GO:0000976">
    <property type="term" value="F:transcription cis-regulatory region binding"/>
    <property type="evidence" value="ECO:0007669"/>
    <property type="project" value="TreeGrafter"/>
</dbReference>
<dbReference type="Proteomes" id="UP000535890">
    <property type="component" value="Unassembled WGS sequence"/>
</dbReference>
<dbReference type="PANTHER" id="PTHR30055:SF234">
    <property type="entry name" value="HTH-TYPE TRANSCRIPTIONAL REGULATOR BETI"/>
    <property type="match status" value="1"/>
</dbReference>
<dbReference type="EMBL" id="JACCBN010000001">
    <property type="protein sequence ID" value="NYD39183.1"/>
    <property type="molecule type" value="Genomic_DNA"/>
</dbReference>
<comment type="caution">
    <text evidence="6">The sequence shown here is derived from an EMBL/GenBank/DDBJ whole genome shotgun (WGS) entry which is preliminary data.</text>
</comment>
<keyword evidence="3" id="KW-0804">Transcription</keyword>
<accession>A0A7Y9E113</accession>
<dbReference type="PROSITE" id="PS50977">
    <property type="entry name" value="HTH_TETR_2"/>
    <property type="match status" value="1"/>
</dbReference>
<keyword evidence="2 4" id="KW-0238">DNA-binding</keyword>
<dbReference type="InterPro" id="IPR009057">
    <property type="entry name" value="Homeodomain-like_sf"/>
</dbReference>
<evidence type="ECO:0000256" key="3">
    <source>
        <dbReference type="ARBA" id="ARBA00023163"/>
    </source>
</evidence>
<evidence type="ECO:0000259" key="5">
    <source>
        <dbReference type="PROSITE" id="PS50977"/>
    </source>
</evidence>
<protein>
    <submittedName>
        <fullName evidence="6">AcrR family transcriptional regulator</fullName>
    </submittedName>
</protein>
<dbReference type="InterPro" id="IPR001647">
    <property type="entry name" value="HTH_TetR"/>
</dbReference>
<evidence type="ECO:0000256" key="2">
    <source>
        <dbReference type="ARBA" id="ARBA00023125"/>
    </source>
</evidence>
<dbReference type="GO" id="GO:0003700">
    <property type="term" value="F:DNA-binding transcription factor activity"/>
    <property type="evidence" value="ECO:0007669"/>
    <property type="project" value="TreeGrafter"/>
</dbReference>
<keyword evidence="1" id="KW-0805">Transcription regulation</keyword>
<gene>
    <name evidence="6" type="ORF">BJ983_005285</name>
</gene>
<evidence type="ECO:0000256" key="1">
    <source>
        <dbReference type="ARBA" id="ARBA00023015"/>
    </source>
</evidence>
<evidence type="ECO:0000313" key="7">
    <source>
        <dbReference type="Proteomes" id="UP000535890"/>
    </source>
</evidence>
<evidence type="ECO:0000313" key="6">
    <source>
        <dbReference type="EMBL" id="NYD39183.1"/>
    </source>
</evidence>